<dbReference type="InterPro" id="IPR029063">
    <property type="entry name" value="SAM-dependent_MTases_sf"/>
</dbReference>
<dbReference type="EMBL" id="JBAFUR010000009">
    <property type="protein sequence ID" value="MFG1255242.1"/>
    <property type="molecule type" value="Genomic_DNA"/>
</dbReference>
<dbReference type="InterPro" id="IPR050447">
    <property type="entry name" value="Erg6_SMT_methyltransf"/>
</dbReference>
<protein>
    <submittedName>
        <fullName evidence="3">Methyltransferase domain-containing protein</fullName>
    </submittedName>
</protein>
<gene>
    <name evidence="3" type="ORF">V5F30_23735</name>
</gene>
<dbReference type="CDD" id="cd02440">
    <property type="entry name" value="AdoMet_MTases"/>
    <property type="match status" value="1"/>
</dbReference>
<accession>A0ABW6ZPV1</accession>
<comment type="caution">
    <text evidence="3">The sequence shown here is derived from an EMBL/GenBank/DDBJ whole genome shotgun (WGS) entry which is preliminary data.</text>
</comment>
<keyword evidence="1" id="KW-0808">Transferase</keyword>
<dbReference type="Gene3D" id="3.40.50.150">
    <property type="entry name" value="Vaccinia Virus protein VP39"/>
    <property type="match status" value="1"/>
</dbReference>
<dbReference type="Pfam" id="PF08241">
    <property type="entry name" value="Methyltransf_11"/>
    <property type="match status" value="1"/>
</dbReference>
<organism evidence="3 4">
    <name type="scientific">Xanthobacter aminoxidans</name>
    <dbReference type="NCBI Taxonomy" id="186280"/>
    <lineage>
        <taxon>Bacteria</taxon>
        <taxon>Pseudomonadati</taxon>
        <taxon>Pseudomonadota</taxon>
        <taxon>Alphaproteobacteria</taxon>
        <taxon>Hyphomicrobiales</taxon>
        <taxon>Xanthobacteraceae</taxon>
        <taxon>Xanthobacter</taxon>
    </lineage>
</organism>
<keyword evidence="4" id="KW-1185">Reference proteome</keyword>
<feature type="domain" description="Methyltransferase type 11" evidence="2">
    <location>
        <begin position="228"/>
        <end position="322"/>
    </location>
</feature>
<dbReference type="PANTHER" id="PTHR44068:SF11">
    <property type="entry name" value="GERANYL DIPHOSPHATE 2-C-METHYLTRANSFERASE"/>
    <property type="match status" value="1"/>
</dbReference>
<sequence>MPSKTPNAGAHGASLADRLAALWDHLGLDAAHVATQMPGSLAGFAAAHPARIAGLLFHEPVGCEPAAFASVAGRLTVLAGDGGTSSQIAGVIAAALPESRRRVLENYAQPGWADHVRDRTDAVVDALKDLPSTPSVLARAATSGAHAGISYDIRGSGPALVLFPLFLAPTQWDAALPRLAAHFTVIRLGGAHLGGVSLLEDRASSPSYRGMFGTLLDILDPGPADHILDVGTGSGALARIAARRAGHVTACDINPYMVREGADLAASAGLSDRITFREADAEHLPFADASFDHAYSVTVLEECDADRALAELFRVVKPGGRVGVIVRAIDGRHVFSADLPDAIRAKVEVVPPMVSPGGVADASLYRRMRAAGLVDLVPCPAMPSFENGSGFWRFVVGRLEPRLSAEELAVFRADLATAEAEGKLFVTFPHHGVVGTKPAG</sequence>
<evidence type="ECO:0000256" key="1">
    <source>
        <dbReference type="ARBA" id="ARBA00022679"/>
    </source>
</evidence>
<dbReference type="PANTHER" id="PTHR44068">
    <property type="entry name" value="ZGC:194242"/>
    <property type="match status" value="1"/>
</dbReference>
<dbReference type="InterPro" id="IPR013216">
    <property type="entry name" value="Methyltransf_11"/>
</dbReference>
<reference evidence="3 4" key="1">
    <citation type="submission" date="2024-02" db="EMBL/GenBank/DDBJ databases">
        <title>Expansion and revision of Xanthobacter and proposal of Roseixanthobacter gen. nov.</title>
        <authorList>
            <person name="Soltysiak M.P.M."/>
            <person name="Jalihal A."/>
            <person name="Ory A."/>
            <person name="Chrisophersen C."/>
            <person name="Lee A.D."/>
            <person name="Boulton J."/>
            <person name="Springer M."/>
        </authorList>
    </citation>
    <scope>NUCLEOTIDE SEQUENCE [LARGE SCALE GENOMIC DNA]</scope>
    <source>
        <strain evidence="3 4">CB5</strain>
    </source>
</reference>
<dbReference type="GO" id="GO:0008168">
    <property type="term" value="F:methyltransferase activity"/>
    <property type="evidence" value="ECO:0007669"/>
    <property type="project" value="UniProtKB-KW"/>
</dbReference>
<evidence type="ECO:0000313" key="4">
    <source>
        <dbReference type="Proteomes" id="UP001604043"/>
    </source>
</evidence>
<proteinExistence type="predicted"/>
<evidence type="ECO:0000259" key="2">
    <source>
        <dbReference type="Pfam" id="PF08241"/>
    </source>
</evidence>
<dbReference type="SUPFAM" id="SSF53335">
    <property type="entry name" value="S-adenosyl-L-methionine-dependent methyltransferases"/>
    <property type="match status" value="1"/>
</dbReference>
<dbReference type="Proteomes" id="UP001604043">
    <property type="component" value="Unassembled WGS sequence"/>
</dbReference>
<dbReference type="GO" id="GO:0032259">
    <property type="term" value="P:methylation"/>
    <property type="evidence" value="ECO:0007669"/>
    <property type="project" value="UniProtKB-KW"/>
</dbReference>
<keyword evidence="3" id="KW-0489">Methyltransferase</keyword>
<name>A0ABW6ZPV1_9HYPH</name>
<evidence type="ECO:0000313" key="3">
    <source>
        <dbReference type="EMBL" id="MFG1255242.1"/>
    </source>
</evidence>
<dbReference type="RefSeq" id="WP_394010187.1">
    <property type="nucleotide sequence ID" value="NZ_JBAFUR010000009.1"/>
</dbReference>